<dbReference type="PANTHER" id="PTHR30514">
    <property type="entry name" value="GLUCOKINASE"/>
    <property type="match status" value="1"/>
</dbReference>
<dbReference type="EMBL" id="CP074133">
    <property type="protein sequence ID" value="QUX25075.1"/>
    <property type="molecule type" value="Genomic_DNA"/>
</dbReference>
<evidence type="ECO:0000313" key="2">
    <source>
        <dbReference type="EMBL" id="QUX25075.1"/>
    </source>
</evidence>
<keyword evidence="3" id="KW-1185">Reference proteome</keyword>
<dbReference type="SUPFAM" id="SSF53697">
    <property type="entry name" value="SIS domain"/>
    <property type="match status" value="1"/>
</dbReference>
<dbReference type="InterPro" id="IPR009057">
    <property type="entry name" value="Homeodomain-like_sf"/>
</dbReference>
<dbReference type="CDD" id="cd05013">
    <property type="entry name" value="SIS_RpiR"/>
    <property type="match status" value="1"/>
</dbReference>
<dbReference type="InterPro" id="IPR047640">
    <property type="entry name" value="RpiR-like"/>
</dbReference>
<organism evidence="2 3">
    <name type="scientific">Nocardiopsis changdeensis</name>
    <dbReference type="NCBI Taxonomy" id="2831969"/>
    <lineage>
        <taxon>Bacteria</taxon>
        <taxon>Bacillati</taxon>
        <taxon>Actinomycetota</taxon>
        <taxon>Actinomycetes</taxon>
        <taxon>Streptosporangiales</taxon>
        <taxon>Nocardiopsidaceae</taxon>
        <taxon>Nocardiopsis</taxon>
    </lineage>
</organism>
<dbReference type="SUPFAM" id="SSF46689">
    <property type="entry name" value="Homeodomain-like"/>
    <property type="match status" value="1"/>
</dbReference>
<gene>
    <name evidence="2" type="ORF">KGD84_12890</name>
</gene>
<dbReference type="Gene3D" id="3.40.50.10490">
    <property type="entry name" value="Glucose-6-phosphate isomerase like protein, domain 1"/>
    <property type="match status" value="1"/>
</dbReference>
<sequence>MTFPERVNEYRDRLTRSDRVLLDEILAHPAEAPFWRGGDVARRAGVHAAAATRLAQRLGYQGYPELRDDLRKDREDRLNGAGDRFREELREPGLVLDTLLATELESLSAVVRHVDQSQIDGVADLLAGARTVYLFARGNAAVLAELLDGRLRRFGMRSVNLTGPGREVAERLLAMSESDAVVSFAFRRAPRNLTDLYAHATAVGARSVLVTDTLHTLDPAPTTVLSAPRGHQEGFSSLSVPMLIANAIVLTIARRHPDAVLPALDRLDGLLADFD</sequence>
<dbReference type="RefSeq" id="WP_220560562.1">
    <property type="nucleotide sequence ID" value="NZ_CP074133.1"/>
</dbReference>
<proteinExistence type="predicted"/>
<accession>A0ABX8BTP8</accession>
<dbReference type="PROSITE" id="PS51071">
    <property type="entry name" value="HTH_RPIR"/>
    <property type="match status" value="1"/>
</dbReference>
<evidence type="ECO:0000313" key="3">
    <source>
        <dbReference type="Proteomes" id="UP000676079"/>
    </source>
</evidence>
<dbReference type="InterPro" id="IPR035472">
    <property type="entry name" value="RpiR-like_SIS"/>
</dbReference>
<dbReference type="InterPro" id="IPR000281">
    <property type="entry name" value="HTH_RpiR"/>
</dbReference>
<dbReference type="Gene3D" id="1.10.10.10">
    <property type="entry name" value="Winged helix-like DNA-binding domain superfamily/Winged helix DNA-binding domain"/>
    <property type="match status" value="1"/>
</dbReference>
<dbReference type="PANTHER" id="PTHR30514:SF18">
    <property type="entry name" value="RPIR-FAMILY TRANSCRIPTIONAL REGULATOR"/>
    <property type="match status" value="1"/>
</dbReference>
<dbReference type="InterPro" id="IPR046348">
    <property type="entry name" value="SIS_dom_sf"/>
</dbReference>
<evidence type="ECO:0000259" key="1">
    <source>
        <dbReference type="PROSITE" id="PS51071"/>
    </source>
</evidence>
<feature type="domain" description="HTH rpiR-type" evidence="1">
    <location>
        <begin position="1"/>
        <end position="77"/>
    </location>
</feature>
<protein>
    <submittedName>
        <fullName evidence="2">MurR/RpiR family transcriptional regulator</fullName>
    </submittedName>
</protein>
<dbReference type="Proteomes" id="UP000676079">
    <property type="component" value="Chromosome"/>
</dbReference>
<name>A0ABX8BTP8_9ACTN</name>
<dbReference type="Pfam" id="PF01418">
    <property type="entry name" value="HTH_6"/>
    <property type="match status" value="1"/>
</dbReference>
<dbReference type="InterPro" id="IPR036388">
    <property type="entry name" value="WH-like_DNA-bd_sf"/>
</dbReference>
<reference evidence="2 3" key="1">
    <citation type="submission" date="2021-05" db="EMBL/GenBank/DDBJ databases">
        <title>Direct Submission.</title>
        <authorList>
            <person name="Li K."/>
            <person name="Gao J."/>
        </authorList>
    </citation>
    <scope>NUCLEOTIDE SEQUENCE [LARGE SCALE GENOMIC DNA]</scope>
    <source>
        <strain evidence="2 3">Mg02</strain>
    </source>
</reference>